<dbReference type="EMBL" id="JBBXMP010000015">
    <property type="protein sequence ID" value="KAL0068946.1"/>
    <property type="molecule type" value="Genomic_DNA"/>
</dbReference>
<organism evidence="2 3">
    <name type="scientific">Marasmius tenuissimus</name>
    <dbReference type="NCBI Taxonomy" id="585030"/>
    <lineage>
        <taxon>Eukaryota</taxon>
        <taxon>Fungi</taxon>
        <taxon>Dikarya</taxon>
        <taxon>Basidiomycota</taxon>
        <taxon>Agaricomycotina</taxon>
        <taxon>Agaricomycetes</taxon>
        <taxon>Agaricomycetidae</taxon>
        <taxon>Agaricales</taxon>
        <taxon>Marasmiineae</taxon>
        <taxon>Marasmiaceae</taxon>
        <taxon>Marasmius</taxon>
    </lineage>
</organism>
<feature type="compositionally biased region" description="Polar residues" evidence="1">
    <location>
        <begin position="86"/>
        <end position="95"/>
    </location>
</feature>
<dbReference type="Proteomes" id="UP001437256">
    <property type="component" value="Unassembled WGS sequence"/>
</dbReference>
<sequence length="126" mass="14153">MTHDHLTYSIAQAAEDAKNLRAVNKQVDAVVDRVMWDAFPIFIRLDRDGAVSMLEEFALGYASVDKFRKLEIISLESSEEGHSSDPKQNQRSPSKISRKLNIEARKRLPKILPKALSVMSGLTSVK</sequence>
<accession>A0ABR3A4N5</accession>
<reference evidence="2 3" key="1">
    <citation type="submission" date="2024-05" db="EMBL/GenBank/DDBJ databases">
        <title>A draft genome resource for the thread blight pathogen Marasmius tenuissimus strain MS-2.</title>
        <authorList>
            <person name="Yulfo-Soto G.E."/>
            <person name="Baruah I.K."/>
            <person name="Amoako-Attah I."/>
            <person name="Bukari Y."/>
            <person name="Meinhardt L.W."/>
            <person name="Bailey B.A."/>
            <person name="Cohen S.P."/>
        </authorList>
    </citation>
    <scope>NUCLEOTIDE SEQUENCE [LARGE SCALE GENOMIC DNA]</scope>
    <source>
        <strain evidence="2 3">MS-2</strain>
    </source>
</reference>
<comment type="caution">
    <text evidence="2">The sequence shown here is derived from an EMBL/GenBank/DDBJ whole genome shotgun (WGS) entry which is preliminary data.</text>
</comment>
<evidence type="ECO:0000256" key="1">
    <source>
        <dbReference type="SAM" id="MobiDB-lite"/>
    </source>
</evidence>
<proteinExistence type="predicted"/>
<name>A0ABR3A4N5_9AGAR</name>
<feature type="region of interest" description="Disordered" evidence="1">
    <location>
        <begin position="77"/>
        <end position="99"/>
    </location>
</feature>
<protein>
    <submittedName>
        <fullName evidence="2">Uncharacterized protein</fullName>
    </submittedName>
</protein>
<keyword evidence="3" id="KW-1185">Reference proteome</keyword>
<gene>
    <name evidence="2" type="ORF">AAF712_003939</name>
</gene>
<evidence type="ECO:0000313" key="2">
    <source>
        <dbReference type="EMBL" id="KAL0068946.1"/>
    </source>
</evidence>
<evidence type="ECO:0000313" key="3">
    <source>
        <dbReference type="Proteomes" id="UP001437256"/>
    </source>
</evidence>